<dbReference type="EMBL" id="KD241829">
    <property type="protein sequence ID" value="EMS49574.1"/>
    <property type="molecule type" value="Genomic_DNA"/>
</dbReference>
<dbReference type="PANTHER" id="PTHR33138:SF9">
    <property type="entry name" value="OS01G0136500 PROTEIN"/>
    <property type="match status" value="1"/>
</dbReference>
<protein>
    <recommendedName>
        <fullName evidence="2">Wall-associated receptor kinase galacturonan-binding domain-containing protein</fullName>
    </recommendedName>
</protein>
<evidence type="ECO:0000313" key="1">
    <source>
        <dbReference type="EMBL" id="EMS49574.1"/>
    </source>
</evidence>
<dbReference type="OMA" id="QFFSALW"/>
<organism evidence="1">
    <name type="scientific">Triticum urartu</name>
    <name type="common">Red wild einkorn</name>
    <name type="synonym">Crithodium urartu</name>
    <dbReference type="NCBI Taxonomy" id="4572"/>
    <lineage>
        <taxon>Eukaryota</taxon>
        <taxon>Viridiplantae</taxon>
        <taxon>Streptophyta</taxon>
        <taxon>Embryophyta</taxon>
        <taxon>Tracheophyta</taxon>
        <taxon>Spermatophyta</taxon>
        <taxon>Magnoliopsida</taxon>
        <taxon>Liliopsida</taxon>
        <taxon>Poales</taxon>
        <taxon>Poaceae</taxon>
        <taxon>BOP clade</taxon>
        <taxon>Pooideae</taxon>
        <taxon>Triticodae</taxon>
        <taxon>Triticeae</taxon>
        <taxon>Triticinae</taxon>
        <taxon>Triticum</taxon>
    </lineage>
</organism>
<accession>M7ZNE4</accession>
<evidence type="ECO:0008006" key="2">
    <source>
        <dbReference type="Google" id="ProtNLM"/>
    </source>
</evidence>
<reference evidence="1" key="1">
    <citation type="journal article" date="2013" name="Nature">
        <title>Draft genome of the wheat A-genome progenitor Triticum urartu.</title>
        <authorList>
            <person name="Ling H.Q."/>
            <person name="Zhao S."/>
            <person name="Liu D."/>
            <person name="Wang J."/>
            <person name="Sun H."/>
            <person name="Zhang C."/>
            <person name="Fan H."/>
            <person name="Li D."/>
            <person name="Dong L."/>
            <person name="Tao Y."/>
            <person name="Gao C."/>
            <person name="Wu H."/>
            <person name="Li Y."/>
            <person name="Cui Y."/>
            <person name="Guo X."/>
            <person name="Zheng S."/>
            <person name="Wang B."/>
            <person name="Yu K."/>
            <person name="Liang Q."/>
            <person name="Yang W."/>
            <person name="Lou X."/>
            <person name="Chen J."/>
            <person name="Feng M."/>
            <person name="Jian J."/>
            <person name="Zhang X."/>
            <person name="Luo G."/>
            <person name="Jiang Y."/>
            <person name="Liu J."/>
            <person name="Wang Z."/>
            <person name="Sha Y."/>
            <person name="Zhang B."/>
            <person name="Wu H."/>
            <person name="Tang D."/>
            <person name="Shen Q."/>
            <person name="Xue P."/>
            <person name="Zou S."/>
            <person name="Wang X."/>
            <person name="Liu X."/>
            <person name="Wang F."/>
            <person name="Yang Y."/>
            <person name="An X."/>
            <person name="Dong Z."/>
            <person name="Zhang K."/>
            <person name="Zhang X."/>
            <person name="Luo M.C."/>
            <person name="Dvorak J."/>
            <person name="Tong Y."/>
            <person name="Wang J."/>
            <person name="Yang H."/>
            <person name="Li Z."/>
            <person name="Wang D."/>
            <person name="Zhang A."/>
            <person name="Wang J."/>
        </authorList>
    </citation>
    <scope>NUCLEOTIDE SEQUENCE</scope>
</reference>
<dbReference type="PANTHER" id="PTHR33138">
    <property type="entry name" value="OS01G0690200 PROTEIN"/>
    <property type="match status" value="1"/>
</dbReference>
<sequence>MSPSCQFFSALWLALTLAVVAGAAEEQQGEGCSGSPKTCGDLSISYPFWLTNWETGRPCPSPDYEAPTAAMYRFGTPPSNWPVRLGSTPPTRTLSVYNCTEEAAAAAVARRDKELVRTSLRCGNGSNMFVRVGMRSDATGNYSGYALKGCDTVIVPVMATSDVTNTTDYEQFITDGQCFK</sequence>
<gene>
    <name evidence="1" type="ORF">TRIUR3_00625</name>
</gene>
<dbReference type="AlphaFoldDB" id="M7ZNE4"/>
<name>M7ZNE4_TRIUA</name>
<proteinExistence type="predicted"/>